<evidence type="ECO:0000256" key="2">
    <source>
        <dbReference type="ARBA" id="ARBA00022448"/>
    </source>
</evidence>
<dbReference type="SUPFAM" id="SSF103473">
    <property type="entry name" value="MFS general substrate transporter"/>
    <property type="match status" value="1"/>
</dbReference>
<keyword evidence="6 8" id="KW-1133">Transmembrane helix</keyword>
<evidence type="ECO:0000313" key="10">
    <source>
        <dbReference type="EMBL" id="CAB3244897.1"/>
    </source>
</evidence>
<feature type="transmembrane region" description="Helical" evidence="8">
    <location>
        <begin position="319"/>
        <end position="336"/>
    </location>
</feature>
<dbReference type="EMBL" id="CADEBD010000322">
    <property type="protein sequence ID" value="CAB3244897.1"/>
    <property type="molecule type" value="Genomic_DNA"/>
</dbReference>
<evidence type="ECO:0000256" key="3">
    <source>
        <dbReference type="ARBA" id="ARBA00022475"/>
    </source>
</evidence>
<dbReference type="PROSITE" id="PS50850">
    <property type="entry name" value="MFS"/>
    <property type="match status" value="1"/>
</dbReference>
<dbReference type="InterPro" id="IPR050549">
    <property type="entry name" value="MFS_Trehalose_Transporter"/>
</dbReference>
<reference evidence="10 11" key="1">
    <citation type="submission" date="2020-04" db="EMBL/GenBank/DDBJ databases">
        <authorList>
            <person name="Wallbank WR R."/>
            <person name="Pardo Diaz C."/>
            <person name="Kozak K."/>
            <person name="Martin S."/>
            <person name="Jiggins C."/>
            <person name="Moest M."/>
            <person name="Warren A I."/>
            <person name="Byers J.R.P. K."/>
            <person name="Montejo-Kovacevich G."/>
            <person name="Yen C E."/>
        </authorList>
    </citation>
    <scope>NUCLEOTIDE SEQUENCE [LARGE SCALE GENOMIC DNA]</scope>
</reference>
<dbReference type="PANTHER" id="PTHR48021">
    <property type="match status" value="1"/>
</dbReference>
<feature type="transmembrane region" description="Helical" evidence="8">
    <location>
        <begin position="111"/>
        <end position="133"/>
    </location>
</feature>
<organism evidence="10 11">
    <name type="scientific">Arctia plantaginis</name>
    <name type="common">Wood tiger moth</name>
    <name type="synonym">Phalaena plantaginis</name>
    <dbReference type="NCBI Taxonomy" id="874455"/>
    <lineage>
        <taxon>Eukaryota</taxon>
        <taxon>Metazoa</taxon>
        <taxon>Ecdysozoa</taxon>
        <taxon>Arthropoda</taxon>
        <taxon>Hexapoda</taxon>
        <taxon>Insecta</taxon>
        <taxon>Pterygota</taxon>
        <taxon>Neoptera</taxon>
        <taxon>Endopterygota</taxon>
        <taxon>Lepidoptera</taxon>
        <taxon>Glossata</taxon>
        <taxon>Ditrysia</taxon>
        <taxon>Noctuoidea</taxon>
        <taxon>Erebidae</taxon>
        <taxon>Arctiinae</taxon>
        <taxon>Arctia</taxon>
    </lineage>
</organism>
<dbReference type="Pfam" id="PF00083">
    <property type="entry name" value="Sugar_tr"/>
    <property type="match status" value="1"/>
</dbReference>
<dbReference type="Proteomes" id="UP000494256">
    <property type="component" value="Unassembled WGS sequence"/>
</dbReference>
<dbReference type="Gene3D" id="1.20.1250.20">
    <property type="entry name" value="MFS general substrate transporter like domains"/>
    <property type="match status" value="1"/>
</dbReference>
<accession>A0A8S1AC81</accession>
<dbReference type="FunFam" id="1.20.1250.20:FF:000218">
    <property type="entry name" value="facilitated trehalose transporter Tret1"/>
    <property type="match status" value="1"/>
</dbReference>
<feature type="transmembrane region" description="Helical" evidence="8">
    <location>
        <begin position="145"/>
        <end position="163"/>
    </location>
</feature>
<comment type="subcellular location">
    <subcellularLocation>
        <location evidence="1">Cell membrane</location>
        <topology evidence="1">Multi-pass membrane protein</topology>
    </subcellularLocation>
</comment>
<dbReference type="AlphaFoldDB" id="A0A8S1AC81"/>
<comment type="caution">
    <text evidence="10">The sequence shown here is derived from an EMBL/GenBank/DDBJ whole genome shotgun (WGS) entry which is preliminary data.</text>
</comment>
<feature type="transmembrane region" description="Helical" evidence="8">
    <location>
        <begin position="278"/>
        <end position="299"/>
    </location>
</feature>
<feature type="transmembrane region" description="Helical" evidence="8">
    <location>
        <begin position="169"/>
        <end position="190"/>
    </location>
</feature>
<feature type="transmembrane region" description="Helical" evidence="8">
    <location>
        <begin position="12"/>
        <end position="35"/>
    </location>
</feature>
<dbReference type="InterPro" id="IPR020846">
    <property type="entry name" value="MFS_dom"/>
</dbReference>
<evidence type="ECO:0000256" key="7">
    <source>
        <dbReference type="ARBA" id="ARBA00023136"/>
    </source>
</evidence>
<sequence>MDSDKVTFRAVAVQIIATFSIAFLAALSGLLYSWPSYNVANFVSNETVLAEPMDSVQISLLGSVLNIGTFFLTPLVGWVMNKIGRKYTMICTGLPFVIGWSIIYINKSVVGVIVAMAIGGCGTAGQAAGTIFVSEIAHVSIRGALTSSILIIYFLGVLVSYAVGGYLSYFQIIYMQLTLAVLNIVMLSLLKDSPVYLLQKGREKEAAESLAFYRQTSPTSNQVKMELYNIKSQLDSTPAKAVDEGGDPTVTKELLDTPKRKNLSEWQFLKQSPSSTRAFIISLIVMAIMVLMGNMPLQVYAESLFREAVPSSDANKCSVWLAVDFVAATVMCSLIIDRLGRKVITIFTCAGASVCTVILGTLIQFQWAPEWFTMFMLYLYNFLFNMGIAVIPYVLIGEFFLPEVRSFCCSFTVSTGFGLNFVSTLIITLVMENYGFAPLFYGFSIVGFAGALFALFYLPETKGLSVEAIQMLFLKKNRQKIES</sequence>
<keyword evidence="4" id="KW-0762">Sugar transport</keyword>
<dbReference type="OrthoDB" id="759142at2759"/>
<evidence type="ECO:0000256" key="4">
    <source>
        <dbReference type="ARBA" id="ARBA00022597"/>
    </source>
</evidence>
<keyword evidence="3" id="KW-1003">Cell membrane</keyword>
<evidence type="ECO:0000313" key="11">
    <source>
        <dbReference type="Proteomes" id="UP000494256"/>
    </source>
</evidence>
<keyword evidence="5 8" id="KW-0812">Transmembrane</keyword>
<protein>
    <recommendedName>
        <fullName evidence="9">Major facilitator superfamily (MFS) profile domain-containing protein</fullName>
    </recommendedName>
</protein>
<feature type="transmembrane region" description="Helical" evidence="8">
    <location>
        <begin position="371"/>
        <end position="395"/>
    </location>
</feature>
<feature type="domain" description="Major facilitator superfamily (MFS) profile" evidence="9">
    <location>
        <begin position="21"/>
        <end position="462"/>
    </location>
</feature>
<dbReference type="InterPro" id="IPR005828">
    <property type="entry name" value="MFS_sugar_transport-like"/>
</dbReference>
<evidence type="ECO:0000256" key="5">
    <source>
        <dbReference type="ARBA" id="ARBA00022692"/>
    </source>
</evidence>
<feature type="transmembrane region" description="Helical" evidence="8">
    <location>
        <begin position="407"/>
        <end position="430"/>
    </location>
</feature>
<keyword evidence="7 8" id="KW-0472">Membrane</keyword>
<feature type="transmembrane region" description="Helical" evidence="8">
    <location>
        <begin position="343"/>
        <end position="365"/>
    </location>
</feature>
<dbReference type="GO" id="GO:0022857">
    <property type="term" value="F:transmembrane transporter activity"/>
    <property type="evidence" value="ECO:0007669"/>
    <property type="project" value="InterPro"/>
</dbReference>
<evidence type="ECO:0000256" key="8">
    <source>
        <dbReference type="SAM" id="Phobius"/>
    </source>
</evidence>
<gene>
    <name evidence="10" type="ORF">APLA_LOCUS10863</name>
</gene>
<dbReference type="GO" id="GO:0005886">
    <property type="term" value="C:plasma membrane"/>
    <property type="evidence" value="ECO:0007669"/>
    <property type="project" value="UniProtKB-SubCell"/>
</dbReference>
<name>A0A8S1AC81_ARCPL</name>
<evidence type="ECO:0000256" key="1">
    <source>
        <dbReference type="ARBA" id="ARBA00004651"/>
    </source>
</evidence>
<feature type="transmembrane region" description="Helical" evidence="8">
    <location>
        <begin position="55"/>
        <end position="80"/>
    </location>
</feature>
<dbReference type="PANTHER" id="PTHR48021:SF1">
    <property type="entry name" value="GH07001P-RELATED"/>
    <property type="match status" value="1"/>
</dbReference>
<proteinExistence type="predicted"/>
<evidence type="ECO:0000259" key="9">
    <source>
        <dbReference type="PROSITE" id="PS50850"/>
    </source>
</evidence>
<keyword evidence="2" id="KW-0813">Transport</keyword>
<feature type="transmembrane region" description="Helical" evidence="8">
    <location>
        <begin position="436"/>
        <end position="458"/>
    </location>
</feature>
<feature type="transmembrane region" description="Helical" evidence="8">
    <location>
        <begin position="87"/>
        <end position="105"/>
    </location>
</feature>
<dbReference type="InterPro" id="IPR036259">
    <property type="entry name" value="MFS_trans_sf"/>
</dbReference>
<evidence type="ECO:0000256" key="6">
    <source>
        <dbReference type="ARBA" id="ARBA00022989"/>
    </source>
</evidence>